<evidence type="ECO:0000256" key="7">
    <source>
        <dbReference type="ARBA" id="ARBA00023239"/>
    </source>
</evidence>
<dbReference type="Gene3D" id="1.10.8.50">
    <property type="match status" value="1"/>
</dbReference>
<evidence type="ECO:0000256" key="3">
    <source>
        <dbReference type="ARBA" id="ARBA00022763"/>
    </source>
</evidence>
<dbReference type="InterPro" id="IPR012319">
    <property type="entry name" value="FPG_cat"/>
</dbReference>
<dbReference type="FunFam" id="1.10.8.50:FF:000009">
    <property type="entry name" value="Formamidopyrimidine-DNA glycosylase"/>
    <property type="match status" value="1"/>
</dbReference>
<gene>
    <name evidence="12" type="ORF">SCHPADRAFT_946675</name>
</gene>
<dbReference type="SUPFAM" id="SSF46946">
    <property type="entry name" value="S13-like H2TH domain"/>
    <property type="match status" value="1"/>
</dbReference>
<protein>
    <submittedName>
        <fullName evidence="12">AtMMH-1</fullName>
    </submittedName>
</protein>
<dbReference type="STRING" id="27342.A0A0H2R2Y5"/>
<feature type="region of interest" description="Disordered" evidence="10">
    <location>
        <begin position="314"/>
        <end position="353"/>
    </location>
</feature>
<dbReference type="InterPro" id="IPR035937">
    <property type="entry name" value="FPG_N"/>
</dbReference>
<evidence type="ECO:0000256" key="1">
    <source>
        <dbReference type="ARBA" id="ARBA00001668"/>
    </source>
</evidence>
<evidence type="ECO:0000256" key="10">
    <source>
        <dbReference type="SAM" id="MobiDB-lite"/>
    </source>
</evidence>
<dbReference type="OrthoDB" id="444592at2759"/>
<dbReference type="SUPFAM" id="SSF81624">
    <property type="entry name" value="N-terminal domain of MutM-like DNA repair proteins"/>
    <property type="match status" value="1"/>
</dbReference>
<keyword evidence="8" id="KW-0511">Multifunctional enzyme</keyword>
<dbReference type="GO" id="GO:0008534">
    <property type="term" value="F:oxidized purine nucleobase lesion DNA N-glycosylase activity"/>
    <property type="evidence" value="ECO:0007669"/>
    <property type="project" value="UniProtKB-EC"/>
</dbReference>
<dbReference type="InterPro" id="IPR010979">
    <property type="entry name" value="Ribosomal_uS13-like_H2TH"/>
</dbReference>
<keyword evidence="4" id="KW-0378">Hydrolase</keyword>
<sequence>MPELPEVQRATNALKERCCGETITKVEVTEDRIVFADGITHEDFASELTGRKVLDVKRYGKVFYFNLDGEGRSPVLHFGMTGNIHIKGSNPLKYMEGPKKQDAEWPPRFMKFILHLSSDGGKTVDTEVAFIDPRRLARIRLCNKPTEEPPISALGFDPILCMPSLEEFSTQVLKRSCPIKALLLDQSFSAGVGNWVADEILYHARVHPEQRCNTLNEEQVKKLYEKMKYVCETAVSVNAESNKFPTHWLFGHRWGKGKRKEQASKLLLESGDAATIKWITVGGRTSAYVVELQKNGGGTSAKRGPRVKQEVIEESTTIVEQSTETTISRTTRSKRKVEESSSVQPTRQKRKKT</sequence>
<dbReference type="InterPro" id="IPR015886">
    <property type="entry name" value="H2TH_FPG"/>
</dbReference>
<evidence type="ECO:0000313" key="13">
    <source>
        <dbReference type="Proteomes" id="UP000053477"/>
    </source>
</evidence>
<evidence type="ECO:0000256" key="6">
    <source>
        <dbReference type="ARBA" id="ARBA00023204"/>
    </source>
</evidence>
<evidence type="ECO:0000256" key="5">
    <source>
        <dbReference type="ARBA" id="ARBA00023125"/>
    </source>
</evidence>
<evidence type="ECO:0000256" key="2">
    <source>
        <dbReference type="ARBA" id="ARBA00009409"/>
    </source>
</evidence>
<dbReference type="Proteomes" id="UP000053477">
    <property type="component" value="Unassembled WGS sequence"/>
</dbReference>
<accession>A0A0H2R2Y5</accession>
<dbReference type="AlphaFoldDB" id="A0A0H2R2Y5"/>
<dbReference type="PANTHER" id="PTHR22993">
    <property type="entry name" value="FORMAMIDOPYRIMIDINE-DNA GLYCOSYLASE"/>
    <property type="match status" value="1"/>
</dbReference>
<dbReference type="EMBL" id="KQ086274">
    <property type="protein sequence ID" value="KLO05707.1"/>
    <property type="molecule type" value="Genomic_DNA"/>
</dbReference>
<name>A0A0H2R2Y5_9AGAM</name>
<comment type="similarity">
    <text evidence="2">Belongs to the FPG family.</text>
</comment>
<evidence type="ECO:0000259" key="11">
    <source>
        <dbReference type="PROSITE" id="PS51068"/>
    </source>
</evidence>
<comment type="catalytic activity">
    <reaction evidence="1">
        <text>Hydrolysis of DNA containing ring-opened 7-methylguanine residues, releasing 2,6-diamino-4-hydroxy-5-(N-methyl)formamidopyrimidine.</text>
        <dbReference type="EC" id="3.2.2.23"/>
    </reaction>
</comment>
<dbReference type="GO" id="GO:0005634">
    <property type="term" value="C:nucleus"/>
    <property type="evidence" value="ECO:0007669"/>
    <property type="project" value="TreeGrafter"/>
</dbReference>
<keyword evidence="5" id="KW-0238">DNA-binding</keyword>
<dbReference type="GO" id="GO:0003684">
    <property type="term" value="F:damaged DNA binding"/>
    <property type="evidence" value="ECO:0007669"/>
    <property type="project" value="InterPro"/>
</dbReference>
<reference evidence="12 13" key="1">
    <citation type="submission" date="2015-04" db="EMBL/GenBank/DDBJ databases">
        <title>Complete genome sequence of Schizopora paradoxa KUC8140, a cosmopolitan wood degrader in East Asia.</title>
        <authorList>
            <consortium name="DOE Joint Genome Institute"/>
            <person name="Min B."/>
            <person name="Park H."/>
            <person name="Jang Y."/>
            <person name="Kim J.-J."/>
            <person name="Kim K.H."/>
            <person name="Pangilinan J."/>
            <person name="Lipzen A."/>
            <person name="Riley R."/>
            <person name="Grigoriev I.V."/>
            <person name="Spatafora J.W."/>
            <person name="Choi I.-G."/>
        </authorList>
    </citation>
    <scope>NUCLEOTIDE SEQUENCE [LARGE SCALE GENOMIC DNA]</scope>
    <source>
        <strain evidence="12 13">KUC8140</strain>
    </source>
</reference>
<dbReference type="PANTHER" id="PTHR22993:SF9">
    <property type="entry name" value="FORMAMIDOPYRIMIDINE-DNA GLYCOSYLASE"/>
    <property type="match status" value="1"/>
</dbReference>
<dbReference type="GO" id="GO:0006284">
    <property type="term" value="P:base-excision repair"/>
    <property type="evidence" value="ECO:0007669"/>
    <property type="project" value="InterPro"/>
</dbReference>
<evidence type="ECO:0000256" key="9">
    <source>
        <dbReference type="ARBA" id="ARBA00023295"/>
    </source>
</evidence>
<dbReference type="SMART" id="SM01232">
    <property type="entry name" value="H2TH"/>
    <property type="match status" value="1"/>
</dbReference>
<keyword evidence="3" id="KW-0227">DNA damage</keyword>
<dbReference type="GO" id="GO:0016829">
    <property type="term" value="F:lyase activity"/>
    <property type="evidence" value="ECO:0007669"/>
    <property type="project" value="UniProtKB-KW"/>
</dbReference>
<keyword evidence="9" id="KW-0326">Glycosidase</keyword>
<evidence type="ECO:0000256" key="4">
    <source>
        <dbReference type="ARBA" id="ARBA00022801"/>
    </source>
</evidence>
<dbReference type="GO" id="GO:0003906">
    <property type="term" value="F:DNA-(apurinic or apyrimidinic site) endonuclease activity"/>
    <property type="evidence" value="ECO:0007669"/>
    <property type="project" value="InterPro"/>
</dbReference>
<organism evidence="12 13">
    <name type="scientific">Schizopora paradoxa</name>
    <dbReference type="NCBI Taxonomy" id="27342"/>
    <lineage>
        <taxon>Eukaryota</taxon>
        <taxon>Fungi</taxon>
        <taxon>Dikarya</taxon>
        <taxon>Basidiomycota</taxon>
        <taxon>Agaricomycotina</taxon>
        <taxon>Agaricomycetes</taxon>
        <taxon>Hymenochaetales</taxon>
        <taxon>Schizoporaceae</taxon>
        <taxon>Schizopora</taxon>
    </lineage>
</organism>
<keyword evidence="6" id="KW-0234">DNA repair</keyword>
<keyword evidence="13" id="KW-1185">Reference proteome</keyword>
<dbReference type="InParanoid" id="A0A0H2R2Y5"/>
<dbReference type="GO" id="GO:0008270">
    <property type="term" value="F:zinc ion binding"/>
    <property type="evidence" value="ECO:0007669"/>
    <property type="project" value="InterPro"/>
</dbReference>
<dbReference type="CDD" id="cd08972">
    <property type="entry name" value="PF_Nei_N"/>
    <property type="match status" value="1"/>
</dbReference>
<keyword evidence="7" id="KW-0456">Lyase</keyword>
<feature type="domain" description="Formamidopyrimidine-DNA glycosylase catalytic" evidence="11">
    <location>
        <begin position="2"/>
        <end position="137"/>
    </location>
</feature>
<dbReference type="Gene3D" id="3.20.190.10">
    <property type="entry name" value="MutM-like, N-terminal"/>
    <property type="match status" value="1"/>
</dbReference>
<evidence type="ECO:0000313" key="12">
    <source>
        <dbReference type="EMBL" id="KLO05707.1"/>
    </source>
</evidence>
<dbReference type="Pfam" id="PF01149">
    <property type="entry name" value="Fapy_DNA_glyco"/>
    <property type="match status" value="1"/>
</dbReference>
<dbReference type="Pfam" id="PF06831">
    <property type="entry name" value="H2TH"/>
    <property type="match status" value="1"/>
</dbReference>
<evidence type="ECO:0000256" key="8">
    <source>
        <dbReference type="ARBA" id="ARBA00023268"/>
    </source>
</evidence>
<dbReference type="SMART" id="SM00898">
    <property type="entry name" value="Fapy_DNA_glyco"/>
    <property type="match status" value="1"/>
</dbReference>
<proteinExistence type="inferred from homology"/>
<dbReference type="PROSITE" id="PS51068">
    <property type="entry name" value="FPG_CAT"/>
    <property type="match status" value="1"/>
</dbReference>